<gene>
    <name evidence="1" type="ORF">SY85_07410</name>
</gene>
<dbReference type="Proteomes" id="UP000077177">
    <property type="component" value="Chromosome"/>
</dbReference>
<evidence type="ECO:0008006" key="3">
    <source>
        <dbReference type="Google" id="ProtNLM"/>
    </source>
</evidence>
<proteinExistence type="predicted"/>
<evidence type="ECO:0000313" key="2">
    <source>
        <dbReference type="Proteomes" id="UP000077177"/>
    </source>
</evidence>
<dbReference type="OrthoDB" id="673803at2"/>
<dbReference type="RefSeq" id="WP_066403038.1">
    <property type="nucleotide sequence ID" value="NZ_CP011390.1"/>
</dbReference>
<accession>A0A172TTD5</accession>
<dbReference type="KEGG" id="fla:SY85_07410"/>
<reference evidence="1 2" key="2">
    <citation type="journal article" date="2016" name="Int. J. Syst. Evol. Microbiol.">
        <title>Flavisolibacter tropicus sp. nov., isolated from tropical soil.</title>
        <authorList>
            <person name="Lee J.J."/>
            <person name="Kang M.S."/>
            <person name="Kim G.S."/>
            <person name="Lee C.S."/>
            <person name="Lim S."/>
            <person name="Lee J."/>
            <person name="Roh S.H."/>
            <person name="Kang H."/>
            <person name="Ha J.M."/>
            <person name="Bae S."/>
            <person name="Jung H.Y."/>
            <person name="Kim M.K."/>
        </authorList>
    </citation>
    <scope>NUCLEOTIDE SEQUENCE [LARGE SCALE GENOMIC DNA]</scope>
    <source>
        <strain evidence="1 2">LCS9</strain>
    </source>
</reference>
<name>A0A172TTD5_9BACT</name>
<sequence>MKCKPGLVLAFCLFVLGACNGEDKKRAVAMPASDLYLDYRVSAEEAAEYAVALLYFRDGGPDAKSIELESGSRVSFDGEPLVADSAKLAGIYYEAQRPLAGFAGPHKIVYTNKQGEAFEQSFQFTPLILENISAVLSRKDLVLELGKSAGKGKIQVLVTDTSFKTTDINEEYTAENGQIVISKEALKKVASGPITLELVKEEIQPLPNGKLTLSYTLRRELELR</sequence>
<reference evidence="2" key="1">
    <citation type="submission" date="2015-01" db="EMBL/GenBank/DDBJ databases">
        <title>Flavisolibacter sp./LCS9/ whole genome sequencing.</title>
        <authorList>
            <person name="Kim M.K."/>
            <person name="Srinivasan S."/>
            <person name="Lee J.-J."/>
        </authorList>
    </citation>
    <scope>NUCLEOTIDE SEQUENCE [LARGE SCALE GENOMIC DNA]</scope>
    <source>
        <strain evidence="2">LCS9</strain>
    </source>
</reference>
<evidence type="ECO:0000313" key="1">
    <source>
        <dbReference type="EMBL" id="ANE50349.1"/>
    </source>
</evidence>
<dbReference type="PROSITE" id="PS51257">
    <property type="entry name" value="PROKAR_LIPOPROTEIN"/>
    <property type="match status" value="1"/>
</dbReference>
<protein>
    <recommendedName>
        <fullName evidence="3">Lipoprotein</fullName>
    </recommendedName>
</protein>
<keyword evidence="2" id="KW-1185">Reference proteome</keyword>
<organism evidence="1 2">
    <name type="scientific">Flavisolibacter tropicus</name>
    <dbReference type="NCBI Taxonomy" id="1492898"/>
    <lineage>
        <taxon>Bacteria</taxon>
        <taxon>Pseudomonadati</taxon>
        <taxon>Bacteroidota</taxon>
        <taxon>Chitinophagia</taxon>
        <taxon>Chitinophagales</taxon>
        <taxon>Chitinophagaceae</taxon>
        <taxon>Flavisolibacter</taxon>
    </lineage>
</organism>
<dbReference type="AlphaFoldDB" id="A0A172TTD5"/>
<dbReference type="EMBL" id="CP011390">
    <property type="protein sequence ID" value="ANE50349.1"/>
    <property type="molecule type" value="Genomic_DNA"/>
</dbReference>